<evidence type="ECO:0000313" key="17">
    <source>
        <dbReference type="EMBL" id="KAJ8943049.1"/>
    </source>
</evidence>
<gene>
    <name evidence="17" type="ORF">NQ318_022593</name>
</gene>
<evidence type="ECO:0000256" key="4">
    <source>
        <dbReference type="ARBA" id="ARBA00011790"/>
    </source>
</evidence>
<dbReference type="CDD" id="cd20263">
    <property type="entry name" value="Complex1_LYR_NDUFB9_LYRM3"/>
    <property type="match status" value="1"/>
</dbReference>
<evidence type="ECO:0000256" key="3">
    <source>
        <dbReference type="ARBA" id="ARBA00009508"/>
    </source>
</evidence>
<keyword evidence="13" id="KW-0472">Membrane</keyword>
<evidence type="ECO:0000256" key="11">
    <source>
        <dbReference type="ARBA" id="ARBA00022990"/>
    </source>
</evidence>
<evidence type="ECO:0000256" key="14">
    <source>
        <dbReference type="ARBA" id="ARBA00030192"/>
    </source>
</evidence>
<dbReference type="PANTHER" id="PTHR12868:SF0">
    <property type="entry name" value="NADH DEHYDROGENASE [UBIQUINONE] 1 BETA SUBCOMPLEX SUBUNIT 9"/>
    <property type="match status" value="1"/>
</dbReference>
<evidence type="ECO:0000256" key="2">
    <source>
        <dbReference type="ARBA" id="ARBA00004443"/>
    </source>
</evidence>
<comment type="subunit">
    <text evidence="4">Mammalian complex I is composed of 45 different subunits.</text>
</comment>
<proteinExistence type="inferred from homology"/>
<dbReference type="Proteomes" id="UP001162162">
    <property type="component" value="Unassembled WGS sequence"/>
</dbReference>
<evidence type="ECO:0000256" key="8">
    <source>
        <dbReference type="ARBA" id="ARBA00022660"/>
    </source>
</evidence>
<reference evidence="17" key="1">
    <citation type="journal article" date="2023" name="Insect Mol. Biol.">
        <title>Genome sequencing provides insights into the evolution of gene families encoding plant cell wall-degrading enzymes in longhorned beetles.</title>
        <authorList>
            <person name="Shin N.R."/>
            <person name="Okamura Y."/>
            <person name="Kirsch R."/>
            <person name="Pauchet Y."/>
        </authorList>
    </citation>
    <scope>NUCLEOTIDE SEQUENCE</scope>
    <source>
        <strain evidence="17">AMC_N1</strain>
    </source>
</reference>
<comment type="function">
    <text evidence="1">Accessory subunit of the mitochondrial membrane respiratory chain NADH dehydrogenase (Complex I), that is believed to be not involved in catalysis. Complex I functions in the transfer of electrons from NADH to the respiratory chain. The immediate electron acceptor for the enzyme is believed to be ubiquinone.</text>
</comment>
<evidence type="ECO:0000256" key="6">
    <source>
        <dbReference type="ARBA" id="ARBA00022448"/>
    </source>
</evidence>
<evidence type="ECO:0000313" key="18">
    <source>
        <dbReference type="Proteomes" id="UP001162162"/>
    </source>
</evidence>
<dbReference type="Pfam" id="PF05347">
    <property type="entry name" value="Complex1_LYR"/>
    <property type="match status" value="1"/>
</dbReference>
<keyword evidence="11" id="KW-0007">Acetylation</keyword>
<keyword evidence="10" id="KW-0249">Electron transport</keyword>
<name>A0AAV8XXN7_9CUCU</name>
<accession>A0AAV8XXN7</accession>
<evidence type="ECO:0000256" key="7">
    <source>
        <dbReference type="ARBA" id="ARBA00022553"/>
    </source>
</evidence>
<dbReference type="AlphaFoldDB" id="A0AAV8XXN7"/>
<keyword evidence="8" id="KW-0679">Respiratory chain</keyword>
<comment type="subcellular location">
    <subcellularLocation>
        <location evidence="2">Mitochondrion inner membrane</location>
        <topology evidence="2">Peripheral membrane protein</topology>
        <orientation evidence="2">Matrix side</orientation>
    </subcellularLocation>
</comment>
<sequence>MSNLPVGLVSHTRKVQSLYKKSLRLLESWYDRRDVYRYQAVLMRQRFEENRCVKDTRIAKELIQQGRKSCFKVNTGIRDNVVYNNIPNSPGGVAYEREVVPPDWVDRLLASFRKKHSILNILPVANRGKGNTLNYGRKNMENQHLLLTIEWLSCL</sequence>
<dbReference type="GO" id="GO:0006120">
    <property type="term" value="P:mitochondrial electron transport, NADH to ubiquinone"/>
    <property type="evidence" value="ECO:0007669"/>
    <property type="project" value="InterPro"/>
</dbReference>
<dbReference type="InterPro" id="IPR008011">
    <property type="entry name" value="Complex1_LYR_dom"/>
</dbReference>
<keyword evidence="7" id="KW-0597">Phosphoprotein</keyword>
<comment type="caution">
    <text evidence="17">The sequence shown here is derived from an EMBL/GenBank/DDBJ whole genome shotgun (WGS) entry which is preliminary data.</text>
</comment>
<protein>
    <recommendedName>
        <fullName evidence="5">NADH dehydrogenase [ubiquinone] 1 beta subcomplex subunit 9</fullName>
    </recommendedName>
    <alternativeName>
        <fullName evidence="14">Complex I-B22</fullName>
    </alternativeName>
    <alternativeName>
        <fullName evidence="15">NADH-ubiquinone oxidoreductase B22 subunit</fullName>
    </alternativeName>
</protein>
<evidence type="ECO:0000259" key="16">
    <source>
        <dbReference type="Pfam" id="PF05347"/>
    </source>
</evidence>
<keyword evidence="12" id="KW-0496">Mitochondrion</keyword>
<dbReference type="InterPro" id="IPR033034">
    <property type="entry name" value="NDUFB9"/>
</dbReference>
<dbReference type="GO" id="GO:0005743">
    <property type="term" value="C:mitochondrial inner membrane"/>
    <property type="evidence" value="ECO:0007669"/>
    <property type="project" value="UniProtKB-SubCell"/>
</dbReference>
<keyword evidence="18" id="KW-1185">Reference proteome</keyword>
<dbReference type="InterPro" id="IPR045292">
    <property type="entry name" value="Complex1_LYR_NDUFB9_LYRM3"/>
</dbReference>
<evidence type="ECO:0000256" key="13">
    <source>
        <dbReference type="ARBA" id="ARBA00023136"/>
    </source>
</evidence>
<feature type="domain" description="Complex 1 LYR protein" evidence="16">
    <location>
        <begin position="13"/>
        <end position="69"/>
    </location>
</feature>
<keyword evidence="9" id="KW-0999">Mitochondrion inner membrane</keyword>
<dbReference type="PANTHER" id="PTHR12868">
    <property type="entry name" value="NADH-UBIQUINONE OXIDOREDUCTASE B22 SUBUNIT"/>
    <property type="match status" value="1"/>
</dbReference>
<evidence type="ECO:0000256" key="5">
    <source>
        <dbReference type="ARBA" id="ARBA00018684"/>
    </source>
</evidence>
<keyword evidence="6" id="KW-0813">Transport</keyword>
<evidence type="ECO:0000256" key="1">
    <source>
        <dbReference type="ARBA" id="ARBA00002920"/>
    </source>
</evidence>
<organism evidence="17 18">
    <name type="scientific">Aromia moschata</name>
    <dbReference type="NCBI Taxonomy" id="1265417"/>
    <lineage>
        <taxon>Eukaryota</taxon>
        <taxon>Metazoa</taxon>
        <taxon>Ecdysozoa</taxon>
        <taxon>Arthropoda</taxon>
        <taxon>Hexapoda</taxon>
        <taxon>Insecta</taxon>
        <taxon>Pterygota</taxon>
        <taxon>Neoptera</taxon>
        <taxon>Endopterygota</taxon>
        <taxon>Coleoptera</taxon>
        <taxon>Polyphaga</taxon>
        <taxon>Cucujiformia</taxon>
        <taxon>Chrysomeloidea</taxon>
        <taxon>Cerambycidae</taxon>
        <taxon>Cerambycinae</taxon>
        <taxon>Callichromatini</taxon>
        <taxon>Aromia</taxon>
    </lineage>
</organism>
<evidence type="ECO:0000256" key="15">
    <source>
        <dbReference type="ARBA" id="ARBA00032528"/>
    </source>
</evidence>
<evidence type="ECO:0000256" key="12">
    <source>
        <dbReference type="ARBA" id="ARBA00023128"/>
    </source>
</evidence>
<dbReference type="EMBL" id="JAPWTK010000304">
    <property type="protein sequence ID" value="KAJ8943049.1"/>
    <property type="molecule type" value="Genomic_DNA"/>
</dbReference>
<comment type="similarity">
    <text evidence="3">Belongs to the complex I LYR family.</text>
</comment>
<evidence type="ECO:0000256" key="10">
    <source>
        <dbReference type="ARBA" id="ARBA00022982"/>
    </source>
</evidence>
<evidence type="ECO:0000256" key="9">
    <source>
        <dbReference type="ARBA" id="ARBA00022792"/>
    </source>
</evidence>